<proteinExistence type="predicted"/>
<name>A0A4Y2W582_ARAVE</name>
<protein>
    <submittedName>
        <fullName evidence="2">Uncharacterized protein</fullName>
    </submittedName>
</protein>
<dbReference type="EMBL" id="BGPR01055632">
    <property type="protein sequence ID" value="GBO32172.1"/>
    <property type="molecule type" value="Genomic_DNA"/>
</dbReference>
<dbReference type="Proteomes" id="UP000499080">
    <property type="component" value="Unassembled WGS sequence"/>
</dbReference>
<gene>
    <name evidence="2" type="ORF">AVEN_122261_1</name>
</gene>
<evidence type="ECO:0000256" key="1">
    <source>
        <dbReference type="SAM" id="MobiDB-lite"/>
    </source>
</evidence>
<comment type="caution">
    <text evidence="2">The sequence shown here is derived from an EMBL/GenBank/DDBJ whole genome shotgun (WGS) entry which is preliminary data.</text>
</comment>
<organism evidence="2 3">
    <name type="scientific">Araneus ventricosus</name>
    <name type="common">Orbweaver spider</name>
    <name type="synonym">Epeira ventricosa</name>
    <dbReference type="NCBI Taxonomy" id="182803"/>
    <lineage>
        <taxon>Eukaryota</taxon>
        <taxon>Metazoa</taxon>
        <taxon>Ecdysozoa</taxon>
        <taxon>Arthropoda</taxon>
        <taxon>Chelicerata</taxon>
        <taxon>Arachnida</taxon>
        <taxon>Araneae</taxon>
        <taxon>Araneomorphae</taxon>
        <taxon>Entelegynae</taxon>
        <taxon>Araneoidea</taxon>
        <taxon>Araneidae</taxon>
        <taxon>Araneus</taxon>
    </lineage>
</organism>
<accession>A0A4Y2W582</accession>
<reference evidence="2 3" key="1">
    <citation type="journal article" date="2019" name="Sci. Rep.">
        <title>Orb-weaving spider Araneus ventricosus genome elucidates the spidroin gene catalogue.</title>
        <authorList>
            <person name="Kono N."/>
            <person name="Nakamura H."/>
            <person name="Ohtoshi R."/>
            <person name="Moran D.A.P."/>
            <person name="Shinohara A."/>
            <person name="Yoshida Y."/>
            <person name="Fujiwara M."/>
            <person name="Mori M."/>
            <person name="Tomita M."/>
            <person name="Arakawa K."/>
        </authorList>
    </citation>
    <scope>NUCLEOTIDE SEQUENCE [LARGE SCALE GENOMIC DNA]</scope>
</reference>
<dbReference type="AlphaFoldDB" id="A0A4Y2W582"/>
<feature type="region of interest" description="Disordered" evidence="1">
    <location>
        <begin position="30"/>
        <end position="67"/>
    </location>
</feature>
<evidence type="ECO:0000313" key="3">
    <source>
        <dbReference type="Proteomes" id="UP000499080"/>
    </source>
</evidence>
<sequence>MPFWPESLRVGMGNDVGQTDMGKVVDQTGMGKDVGQTGMGKDVGQTGMGKDVGQTGMGSDVGQIPGAGRREETILTLDSRVPSLQAGRKSTQKNKQIFTDCTQTGVEPNHRVNIKYGNMTITTAHPTLVRLESIQFQLNKTPKKL</sequence>
<keyword evidence="3" id="KW-1185">Reference proteome</keyword>
<evidence type="ECO:0000313" key="2">
    <source>
        <dbReference type="EMBL" id="GBO32172.1"/>
    </source>
</evidence>